<dbReference type="Proteomes" id="UP000016931">
    <property type="component" value="Unassembled WGS sequence"/>
</dbReference>
<dbReference type="AlphaFoldDB" id="M3AR63"/>
<evidence type="ECO:0000313" key="2">
    <source>
        <dbReference type="EMBL" id="EMF07949.1"/>
    </source>
</evidence>
<evidence type="ECO:0000313" key="3">
    <source>
        <dbReference type="Proteomes" id="UP000016931"/>
    </source>
</evidence>
<feature type="compositionally biased region" description="Polar residues" evidence="1">
    <location>
        <begin position="173"/>
        <end position="183"/>
    </location>
</feature>
<name>M3AR63_SPHMS</name>
<dbReference type="HOGENOM" id="CLU_928028_0_0_1"/>
<feature type="compositionally biased region" description="Basic and acidic residues" evidence="1">
    <location>
        <begin position="160"/>
        <end position="172"/>
    </location>
</feature>
<sequence>MRHPFTRTNSNGSAAETAVSYTDLPKAHRRHLNYYAHSVCVDMARISTYRTLRAVDFEKLIEGLLDLSSLTCLLAKGLRDPRSTVQSLASLEIGGAERKRHIQRAPQTRAEVEAEPWVKGRTWSISDENDALTVVAIKTEAADADASPGMEEGRNAASLRGEDTKLWVDGEKTSSGGRESGQNGDKVEQCQCRRVCHLFEIRNLLRDCVDPHTGDLPDDVQAMGMEQLAEVVGLCTMGLGSLMEAGLSTMPNEDGRRLSSFFKRWSSKATGKSKLKTVQVVRVEEVVAEADDGSIRKSGQ</sequence>
<dbReference type="GeneID" id="27898825"/>
<proteinExistence type="predicted"/>
<reference evidence="2 3" key="1">
    <citation type="journal article" date="2012" name="PLoS Pathog.">
        <title>Diverse lifestyles and strategies of plant pathogenesis encoded in the genomes of eighteen Dothideomycetes fungi.</title>
        <authorList>
            <person name="Ohm R.A."/>
            <person name="Feau N."/>
            <person name="Henrissat B."/>
            <person name="Schoch C.L."/>
            <person name="Horwitz B.A."/>
            <person name="Barry K.W."/>
            <person name="Condon B.J."/>
            <person name="Copeland A.C."/>
            <person name="Dhillon B."/>
            <person name="Glaser F."/>
            <person name="Hesse C.N."/>
            <person name="Kosti I."/>
            <person name="LaButti K."/>
            <person name="Lindquist E.A."/>
            <person name="Lucas S."/>
            <person name="Salamov A.A."/>
            <person name="Bradshaw R.E."/>
            <person name="Ciuffetti L."/>
            <person name="Hamelin R.C."/>
            <person name="Kema G.H.J."/>
            <person name="Lawrence C."/>
            <person name="Scott J.A."/>
            <person name="Spatafora J.W."/>
            <person name="Turgeon B.G."/>
            <person name="de Wit P.J.G.M."/>
            <person name="Zhong S."/>
            <person name="Goodwin S.B."/>
            <person name="Grigoriev I.V."/>
        </authorList>
    </citation>
    <scope>NUCLEOTIDE SEQUENCE [LARGE SCALE GENOMIC DNA]</scope>
    <source>
        <strain evidence="2 3">SO2202</strain>
    </source>
</reference>
<feature type="region of interest" description="Disordered" evidence="1">
    <location>
        <begin position="144"/>
        <end position="186"/>
    </location>
</feature>
<protein>
    <submittedName>
        <fullName evidence="2">Uncharacterized protein</fullName>
    </submittedName>
</protein>
<gene>
    <name evidence="2" type="ORF">SEPMUDRAFT_121463</name>
</gene>
<dbReference type="RefSeq" id="XP_016756070.1">
    <property type="nucleotide sequence ID" value="XM_016901688.1"/>
</dbReference>
<dbReference type="EMBL" id="KB456272">
    <property type="protein sequence ID" value="EMF07949.1"/>
    <property type="molecule type" value="Genomic_DNA"/>
</dbReference>
<evidence type="ECO:0000256" key="1">
    <source>
        <dbReference type="SAM" id="MobiDB-lite"/>
    </source>
</evidence>
<keyword evidence="3" id="KW-1185">Reference proteome</keyword>
<accession>M3AR63</accession>
<organism evidence="2 3">
    <name type="scientific">Sphaerulina musiva (strain SO2202)</name>
    <name type="common">Poplar stem canker fungus</name>
    <name type="synonym">Septoria musiva</name>
    <dbReference type="NCBI Taxonomy" id="692275"/>
    <lineage>
        <taxon>Eukaryota</taxon>
        <taxon>Fungi</taxon>
        <taxon>Dikarya</taxon>
        <taxon>Ascomycota</taxon>
        <taxon>Pezizomycotina</taxon>
        <taxon>Dothideomycetes</taxon>
        <taxon>Dothideomycetidae</taxon>
        <taxon>Mycosphaerellales</taxon>
        <taxon>Mycosphaerellaceae</taxon>
        <taxon>Sphaerulina</taxon>
    </lineage>
</organism>